<evidence type="ECO:0000313" key="1">
    <source>
        <dbReference type="EMBL" id="OHA03873.1"/>
    </source>
</evidence>
<dbReference type="AlphaFoldDB" id="A0A1G2KWS8"/>
<comment type="caution">
    <text evidence="1">The sequence shown here is derived from an EMBL/GenBank/DDBJ whole genome shotgun (WGS) entry which is preliminary data.</text>
</comment>
<dbReference type="Proteomes" id="UP000177811">
    <property type="component" value="Unassembled WGS sequence"/>
</dbReference>
<organism evidence="1 2">
    <name type="scientific">Candidatus Sungbacteria bacterium RIFCSPHIGHO2_02_FULL_51_29</name>
    <dbReference type="NCBI Taxonomy" id="1802273"/>
    <lineage>
        <taxon>Bacteria</taxon>
        <taxon>Candidatus Sungiibacteriota</taxon>
    </lineage>
</organism>
<protein>
    <submittedName>
        <fullName evidence="1">Uncharacterized protein</fullName>
    </submittedName>
</protein>
<sequence length="113" mass="13150">MSTETALEIIEKFQRQFHYAQEYQEYIAKTSITIWQYILDDIRFGAIVPEKMVDMTHKDLNDLVIEVGLCKALPDSLTLPDEYLGVPVFVHLMTQKRLHGIRQMLSKVFGVTF</sequence>
<accession>A0A1G2KWS8</accession>
<evidence type="ECO:0000313" key="2">
    <source>
        <dbReference type="Proteomes" id="UP000177811"/>
    </source>
</evidence>
<dbReference type="EMBL" id="MHQL01000006">
    <property type="protein sequence ID" value="OHA03873.1"/>
    <property type="molecule type" value="Genomic_DNA"/>
</dbReference>
<proteinExistence type="predicted"/>
<reference evidence="1 2" key="1">
    <citation type="journal article" date="2016" name="Nat. Commun.">
        <title>Thousands of microbial genomes shed light on interconnected biogeochemical processes in an aquifer system.</title>
        <authorList>
            <person name="Anantharaman K."/>
            <person name="Brown C.T."/>
            <person name="Hug L.A."/>
            <person name="Sharon I."/>
            <person name="Castelle C.J."/>
            <person name="Probst A.J."/>
            <person name="Thomas B.C."/>
            <person name="Singh A."/>
            <person name="Wilkins M.J."/>
            <person name="Karaoz U."/>
            <person name="Brodie E.L."/>
            <person name="Williams K.H."/>
            <person name="Hubbard S.S."/>
            <person name="Banfield J.F."/>
        </authorList>
    </citation>
    <scope>NUCLEOTIDE SEQUENCE [LARGE SCALE GENOMIC DNA]</scope>
</reference>
<gene>
    <name evidence="1" type="ORF">A3C16_01150</name>
</gene>
<name>A0A1G2KWS8_9BACT</name>